<dbReference type="OrthoDB" id="1937145at2759"/>
<proteinExistence type="predicted"/>
<evidence type="ECO:0000313" key="4">
    <source>
        <dbReference type="EMBL" id="VVB06979.1"/>
    </source>
</evidence>
<feature type="compositionally biased region" description="Polar residues" evidence="1">
    <location>
        <begin position="358"/>
        <end position="367"/>
    </location>
</feature>
<evidence type="ECO:0000259" key="2">
    <source>
        <dbReference type="Pfam" id="PF12776"/>
    </source>
</evidence>
<evidence type="ECO:0008006" key="6">
    <source>
        <dbReference type="Google" id="ProtNLM"/>
    </source>
</evidence>
<dbReference type="InterPro" id="IPR024752">
    <property type="entry name" value="Myb/SANT-like_dom"/>
</dbReference>
<feature type="domain" description="Myb/SANT-like" evidence="2">
    <location>
        <begin position="16"/>
        <end position="110"/>
    </location>
</feature>
<dbReference type="Pfam" id="PF12776">
    <property type="entry name" value="Myb_DNA-bind_3"/>
    <property type="match status" value="2"/>
</dbReference>
<gene>
    <name evidence="4" type="ORF">ANE_LOCUS17423</name>
</gene>
<evidence type="ECO:0000259" key="3">
    <source>
        <dbReference type="Pfam" id="PF24769"/>
    </source>
</evidence>
<feature type="domain" description="Myb/SANT-like" evidence="2">
    <location>
        <begin position="182"/>
        <end position="276"/>
    </location>
</feature>
<keyword evidence="5" id="KW-1185">Reference proteome</keyword>
<dbReference type="InterPro" id="IPR056253">
    <property type="entry name" value="At2g29880-like_C"/>
</dbReference>
<organism evidence="4 5">
    <name type="scientific">Arabis nemorensis</name>
    <dbReference type="NCBI Taxonomy" id="586526"/>
    <lineage>
        <taxon>Eukaryota</taxon>
        <taxon>Viridiplantae</taxon>
        <taxon>Streptophyta</taxon>
        <taxon>Embryophyta</taxon>
        <taxon>Tracheophyta</taxon>
        <taxon>Spermatophyta</taxon>
        <taxon>Magnoliopsida</taxon>
        <taxon>eudicotyledons</taxon>
        <taxon>Gunneridae</taxon>
        <taxon>Pentapetalae</taxon>
        <taxon>rosids</taxon>
        <taxon>malvids</taxon>
        <taxon>Brassicales</taxon>
        <taxon>Brassicaceae</taxon>
        <taxon>Arabideae</taxon>
        <taxon>Arabis</taxon>
    </lineage>
</organism>
<comment type="caution">
    <text evidence="4">The sequence shown here is derived from an EMBL/GenBank/DDBJ whole genome shotgun (WGS) entry which is preliminary data.</text>
</comment>
<evidence type="ECO:0000256" key="1">
    <source>
        <dbReference type="SAM" id="MobiDB-lite"/>
    </source>
</evidence>
<accession>A0A565C060</accession>
<reference evidence="4" key="1">
    <citation type="submission" date="2019-07" db="EMBL/GenBank/DDBJ databases">
        <authorList>
            <person name="Dittberner H."/>
        </authorList>
    </citation>
    <scope>NUCLEOTIDE SEQUENCE [LARGE SCALE GENOMIC DNA]</scope>
</reference>
<evidence type="ECO:0000313" key="5">
    <source>
        <dbReference type="Proteomes" id="UP000489600"/>
    </source>
</evidence>
<sequence>MSIVSRNGNERLRTVWTPEMDQYFIELMLEQVKKGNRFEDHLFSKRAWKFMSASFTSRFKFLYGKDVLKNRHKTLRNLFKSIKNLLNEDGFCWDETRQMVVADNSVWDAYLKIHPNSRTFRIKSIPYYKDLCLIYTEQKDQDNINEGETKTLAQEDDNRICESTTIMCNSKGSSVVTRCRTTWHPPMDRYFIDLMLDQARRGNQIEGVFRKQAWTEMVNLFNAKFESNFDVDVLKNRYKTLRRQFSAIKSLLRSDGFAWDDERQMVTADDNVWQDHIKAHRDARQFMTRPIPYYKDLCVLCGDAEIEENDCYVAMDWFDPETEFQEFKSSGTTDLSISAEEEDSNSLLFDPKNKRDQQLSNTDTSPINPKKPRVDETKTVAIEDAVEAIQALPDMDEELILDACDLLEDELKAKTFLALDVKLRKKWLLRKLRPQVT</sequence>
<dbReference type="Pfam" id="PF24769">
    <property type="entry name" value="At2g29880_C"/>
    <property type="match status" value="1"/>
</dbReference>
<protein>
    <recommendedName>
        <fullName evidence="6">Myb/SANT-like domain-containing protein</fullName>
    </recommendedName>
</protein>
<name>A0A565C060_9BRAS</name>
<dbReference type="PANTHER" id="PTHR46929:SF33">
    <property type="entry name" value="L10-INTERACTING MYB DOMAIN-CONTAINING PROTEIN-LIKE ISOFORM X1"/>
    <property type="match status" value="1"/>
</dbReference>
<dbReference type="EMBL" id="CABITT030000006">
    <property type="protein sequence ID" value="VVB06979.1"/>
    <property type="molecule type" value="Genomic_DNA"/>
</dbReference>
<dbReference type="AlphaFoldDB" id="A0A565C060"/>
<dbReference type="Proteomes" id="UP000489600">
    <property type="component" value="Unassembled WGS sequence"/>
</dbReference>
<feature type="region of interest" description="Disordered" evidence="1">
    <location>
        <begin position="342"/>
        <end position="374"/>
    </location>
</feature>
<dbReference type="PANTHER" id="PTHR46929">
    <property type="entry name" value="EXPRESSED PROTEIN"/>
    <property type="match status" value="1"/>
</dbReference>
<feature type="domain" description="At2g29880-like C-terminal" evidence="3">
    <location>
        <begin position="387"/>
        <end position="430"/>
    </location>
</feature>